<organism evidence="2 3">
    <name type="scientific">Tothia fuscella</name>
    <dbReference type="NCBI Taxonomy" id="1048955"/>
    <lineage>
        <taxon>Eukaryota</taxon>
        <taxon>Fungi</taxon>
        <taxon>Dikarya</taxon>
        <taxon>Ascomycota</taxon>
        <taxon>Pezizomycotina</taxon>
        <taxon>Dothideomycetes</taxon>
        <taxon>Pleosporomycetidae</taxon>
        <taxon>Venturiales</taxon>
        <taxon>Cylindrosympodiaceae</taxon>
        <taxon>Tothia</taxon>
    </lineage>
</organism>
<feature type="signal peptide" evidence="1">
    <location>
        <begin position="1"/>
        <end position="18"/>
    </location>
</feature>
<evidence type="ECO:0000313" key="2">
    <source>
        <dbReference type="EMBL" id="KAF2435946.1"/>
    </source>
</evidence>
<proteinExistence type="predicted"/>
<sequence>MFCTAIFVILATFSLSFASILQTRDGLTANNLEQILFGAALSYHALGENIRLTGSSGHDGTHVLSAYDTILGDWEALPIPKGRTLFPKEVQLALCDAETTAVLQMLEVLTLLKLNKKAFTSSEISAIASLIKKDMDEDKVFAPSLVPYVPECAGVIGTNGNATQTSFAAAWEDYGS</sequence>
<reference evidence="2" key="1">
    <citation type="journal article" date="2020" name="Stud. Mycol.">
        <title>101 Dothideomycetes genomes: a test case for predicting lifestyles and emergence of pathogens.</title>
        <authorList>
            <person name="Haridas S."/>
            <person name="Albert R."/>
            <person name="Binder M."/>
            <person name="Bloem J."/>
            <person name="Labutti K."/>
            <person name="Salamov A."/>
            <person name="Andreopoulos B."/>
            <person name="Baker S."/>
            <person name="Barry K."/>
            <person name="Bills G."/>
            <person name="Bluhm B."/>
            <person name="Cannon C."/>
            <person name="Castanera R."/>
            <person name="Culley D."/>
            <person name="Daum C."/>
            <person name="Ezra D."/>
            <person name="Gonzalez J."/>
            <person name="Henrissat B."/>
            <person name="Kuo A."/>
            <person name="Liang C."/>
            <person name="Lipzen A."/>
            <person name="Lutzoni F."/>
            <person name="Magnuson J."/>
            <person name="Mondo S."/>
            <person name="Nolan M."/>
            <person name="Ohm R."/>
            <person name="Pangilinan J."/>
            <person name="Park H.-J."/>
            <person name="Ramirez L."/>
            <person name="Alfaro M."/>
            <person name="Sun H."/>
            <person name="Tritt A."/>
            <person name="Yoshinaga Y."/>
            <person name="Zwiers L.-H."/>
            <person name="Turgeon B."/>
            <person name="Goodwin S."/>
            <person name="Spatafora J."/>
            <person name="Crous P."/>
            <person name="Grigoriev I."/>
        </authorList>
    </citation>
    <scope>NUCLEOTIDE SEQUENCE</scope>
    <source>
        <strain evidence="2">CBS 130266</strain>
    </source>
</reference>
<evidence type="ECO:0000256" key="1">
    <source>
        <dbReference type="SAM" id="SignalP"/>
    </source>
</evidence>
<protein>
    <submittedName>
        <fullName evidence="2">Uncharacterized protein</fullName>
    </submittedName>
</protein>
<dbReference type="EMBL" id="MU007012">
    <property type="protein sequence ID" value="KAF2435946.1"/>
    <property type="molecule type" value="Genomic_DNA"/>
</dbReference>
<evidence type="ECO:0000313" key="3">
    <source>
        <dbReference type="Proteomes" id="UP000800235"/>
    </source>
</evidence>
<feature type="chain" id="PRO_5040445012" evidence="1">
    <location>
        <begin position="19"/>
        <end position="176"/>
    </location>
</feature>
<dbReference type="AlphaFoldDB" id="A0A9P4P1Z6"/>
<dbReference type="Proteomes" id="UP000800235">
    <property type="component" value="Unassembled WGS sequence"/>
</dbReference>
<accession>A0A9P4P1Z6</accession>
<comment type="caution">
    <text evidence="2">The sequence shown here is derived from an EMBL/GenBank/DDBJ whole genome shotgun (WGS) entry which is preliminary data.</text>
</comment>
<keyword evidence="3" id="KW-1185">Reference proteome</keyword>
<keyword evidence="1" id="KW-0732">Signal</keyword>
<name>A0A9P4P1Z6_9PEZI</name>
<gene>
    <name evidence="2" type="ORF">EJ08DRAFT_729802</name>
</gene>